<feature type="transmembrane region" description="Helical" evidence="1">
    <location>
        <begin position="56"/>
        <end position="73"/>
    </location>
</feature>
<proteinExistence type="predicted"/>
<gene>
    <name evidence="2" type="ORF">T23_17870</name>
</gene>
<organism evidence="2 3">
    <name type="scientific">Turicibacter faecis</name>
    <dbReference type="NCBI Taxonomy" id="2963365"/>
    <lineage>
        <taxon>Bacteria</taxon>
        <taxon>Bacillati</taxon>
        <taxon>Bacillota</taxon>
        <taxon>Erysipelotrichia</taxon>
        <taxon>Erysipelotrichales</taxon>
        <taxon>Turicibacteraceae</taxon>
        <taxon>Turicibacter</taxon>
    </lineage>
</organism>
<dbReference type="RefSeq" id="WP_338617520.1">
    <property type="nucleotide sequence ID" value="NZ_AP028127.1"/>
</dbReference>
<dbReference type="EMBL" id="AP028127">
    <property type="protein sequence ID" value="BEH91685.1"/>
    <property type="molecule type" value="Genomic_DNA"/>
</dbReference>
<evidence type="ECO:0000313" key="2">
    <source>
        <dbReference type="EMBL" id="BEH91685.1"/>
    </source>
</evidence>
<dbReference type="Proteomes" id="UP001432099">
    <property type="component" value="Chromosome"/>
</dbReference>
<keyword evidence="1" id="KW-0472">Membrane</keyword>
<evidence type="ECO:0000313" key="3">
    <source>
        <dbReference type="Proteomes" id="UP001432099"/>
    </source>
</evidence>
<accession>A0ABN6ZD95</accession>
<protein>
    <submittedName>
        <fullName evidence="2">Uncharacterized protein</fullName>
    </submittedName>
</protein>
<name>A0ABN6ZD95_9FIRM</name>
<keyword evidence="1" id="KW-1133">Transmembrane helix</keyword>
<keyword evidence="1" id="KW-0812">Transmembrane</keyword>
<keyword evidence="3" id="KW-1185">Reference proteome</keyword>
<sequence length="77" mass="8232">MNELKKAQLFFGGFAVLLIGVGGTPTIVQLGLASLAIMIGLLGLDPTITNRYTRCLILNIAFITLTIAVYQIVGPLR</sequence>
<evidence type="ECO:0000256" key="1">
    <source>
        <dbReference type="SAM" id="Phobius"/>
    </source>
</evidence>
<feature type="transmembrane region" description="Helical" evidence="1">
    <location>
        <begin position="12"/>
        <end position="44"/>
    </location>
</feature>
<reference evidence="2" key="1">
    <citation type="journal article" date="2024" name="Int. J. Syst. Evol. Microbiol.">
        <title>Turicibacter faecis sp. nov., isolated from faeces of heart failure mouse model.</title>
        <authorList>
            <person name="Imamura Y."/>
            <person name="Motooka D."/>
            <person name="Nakajima Y."/>
            <person name="Ito S."/>
            <person name="Kitakaze M."/>
            <person name="Iida T."/>
            <person name="Nakamura S."/>
        </authorList>
    </citation>
    <scope>NUCLEOTIDE SEQUENCE</scope>
    <source>
        <strain evidence="2">TC023</strain>
    </source>
</reference>